<dbReference type="InterPro" id="IPR035965">
    <property type="entry name" value="PAS-like_dom_sf"/>
</dbReference>
<dbReference type="SMART" id="SM00387">
    <property type="entry name" value="HATPase_c"/>
    <property type="match status" value="1"/>
</dbReference>
<evidence type="ECO:0000256" key="3">
    <source>
        <dbReference type="ARBA" id="ARBA00022679"/>
    </source>
</evidence>
<keyword evidence="7" id="KW-0902">Two-component regulatory system</keyword>
<keyword evidence="3" id="KW-0808">Transferase</keyword>
<comment type="catalytic activity">
    <reaction evidence="1">
        <text>ATP + protein L-histidine = ADP + protein N-phospho-L-histidine.</text>
        <dbReference type="EC" id="2.7.13.3"/>
    </reaction>
</comment>
<dbReference type="EMBL" id="CP053708">
    <property type="protein sequence ID" value="QKE88644.1"/>
    <property type="molecule type" value="Genomic_DNA"/>
</dbReference>
<name>A0A6M8GXJ6_9PROT</name>
<keyword evidence="6" id="KW-0067">ATP-binding</keyword>
<gene>
    <name evidence="9" type="ORF">HN018_11825</name>
</gene>
<keyword evidence="5 9" id="KW-0418">Kinase</keyword>
<organism evidence="9 10">
    <name type="scientific">Lichenicola cladoniae</name>
    <dbReference type="NCBI Taxonomy" id="1484109"/>
    <lineage>
        <taxon>Bacteria</taxon>
        <taxon>Pseudomonadati</taxon>
        <taxon>Pseudomonadota</taxon>
        <taxon>Alphaproteobacteria</taxon>
        <taxon>Acetobacterales</taxon>
        <taxon>Acetobacteraceae</taxon>
        <taxon>Lichenicola</taxon>
    </lineage>
</organism>
<dbReference type="InterPro" id="IPR005467">
    <property type="entry name" value="His_kinase_dom"/>
</dbReference>
<dbReference type="InterPro" id="IPR004358">
    <property type="entry name" value="Sig_transdc_His_kin-like_C"/>
</dbReference>
<dbReference type="Gene3D" id="3.30.565.10">
    <property type="entry name" value="Histidine kinase-like ATPase, C-terminal domain"/>
    <property type="match status" value="1"/>
</dbReference>
<dbReference type="InterPro" id="IPR050351">
    <property type="entry name" value="BphY/WalK/GraS-like"/>
</dbReference>
<dbReference type="RefSeq" id="WP_171835382.1">
    <property type="nucleotide sequence ID" value="NZ_CP053708.1"/>
</dbReference>
<evidence type="ECO:0000256" key="5">
    <source>
        <dbReference type="ARBA" id="ARBA00022777"/>
    </source>
</evidence>
<dbReference type="InterPro" id="IPR036097">
    <property type="entry name" value="HisK_dim/P_sf"/>
</dbReference>
<dbReference type="SUPFAM" id="SSF55785">
    <property type="entry name" value="PYP-like sensor domain (PAS domain)"/>
    <property type="match status" value="1"/>
</dbReference>
<reference evidence="9 10" key="1">
    <citation type="journal article" date="2014" name="World J. Microbiol. Biotechnol.">
        <title>Biodiversity and physiological characteristics of Antarctic and Arctic lichens-associated bacteria.</title>
        <authorList>
            <person name="Lee Y.M."/>
            <person name="Kim E.H."/>
            <person name="Lee H.K."/>
            <person name="Hong S.G."/>
        </authorList>
    </citation>
    <scope>NUCLEOTIDE SEQUENCE [LARGE SCALE GENOMIC DNA]</scope>
    <source>
        <strain evidence="9 10">PAMC 26569</strain>
    </source>
</reference>
<dbReference type="EC" id="2.7.13.3" evidence="2"/>
<protein>
    <recommendedName>
        <fullName evidence="2">histidine kinase</fullName>
        <ecNumber evidence="2">2.7.13.3</ecNumber>
    </recommendedName>
</protein>
<dbReference type="GO" id="GO:0000155">
    <property type="term" value="F:phosphorelay sensor kinase activity"/>
    <property type="evidence" value="ECO:0007669"/>
    <property type="project" value="InterPro"/>
</dbReference>
<keyword evidence="4" id="KW-0547">Nucleotide-binding</keyword>
<evidence type="ECO:0000256" key="4">
    <source>
        <dbReference type="ARBA" id="ARBA00022741"/>
    </source>
</evidence>
<dbReference type="SUPFAM" id="SSF55874">
    <property type="entry name" value="ATPase domain of HSP90 chaperone/DNA topoisomerase II/histidine kinase"/>
    <property type="match status" value="1"/>
</dbReference>
<dbReference type="PRINTS" id="PR00344">
    <property type="entry name" value="BCTRLSENSOR"/>
</dbReference>
<evidence type="ECO:0000259" key="8">
    <source>
        <dbReference type="PROSITE" id="PS50109"/>
    </source>
</evidence>
<dbReference type="SUPFAM" id="SSF47384">
    <property type="entry name" value="Homodimeric domain of signal transducing histidine kinase"/>
    <property type="match status" value="1"/>
</dbReference>
<evidence type="ECO:0000313" key="9">
    <source>
        <dbReference type="EMBL" id="QKE88644.1"/>
    </source>
</evidence>
<evidence type="ECO:0000256" key="2">
    <source>
        <dbReference type="ARBA" id="ARBA00012438"/>
    </source>
</evidence>
<dbReference type="Pfam" id="PF02518">
    <property type="entry name" value="HATPase_c"/>
    <property type="match status" value="1"/>
</dbReference>
<dbReference type="InterPro" id="IPR036890">
    <property type="entry name" value="HATPase_C_sf"/>
</dbReference>
<proteinExistence type="predicted"/>
<evidence type="ECO:0000313" key="10">
    <source>
        <dbReference type="Proteomes" id="UP000500767"/>
    </source>
</evidence>
<dbReference type="GO" id="GO:0007234">
    <property type="term" value="P:osmosensory signaling via phosphorelay pathway"/>
    <property type="evidence" value="ECO:0007669"/>
    <property type="project" value="TreeGrafter"/>
</dbReference>
<feature type="domain" description="Histidine kinase" evidence="8">
    <location>
        <begin position="192"/>
        <end position="404"/>
    </location>
</feature>
<dbReference type="KEGG" id="lck:HN018_11825"/>
<dbReference type="PANTHER" id="PTHR42878:SF7">
    <property type="entry name" value="SENSOR HISTIDINE KINASE GLRK"/>
    <property type="match status" value="1"/>
</dbReference>
<evidence type="ECO:0000256" key="6">
    <source>
        <dbReference type="ARBA" id="ARBA00022840"/>
    </source>
</evidence>
<sequence>MTGLAALLVFACGILSCLAWQAGFYANATVAALAALWLGCGLQWRQRRLEAHVPHPAQPSSLAVAAADTDRRRLQGMLDQMPAPIMTLASDGTMRAANRAARRLFATDDRILDAPELHQALAQVRPGERTVLKLRPRRDPGKLPGSSEQRSYSLSVARSLGADGMTLLAVLTDIEADIQAAEATALRQLLQVLSHEIMNSLTPITSLAESAQALLATGTPADAAQATDALGIIMRRASGLDRFVQGYRILARLPAPVLRPTSVAAVLRDTAALFHTSWRDRGVSLVLQLPEPDIMARLDADLVVQALINLLANGAEAALARRGHAPGVGLATVPDPSGVVFRVHDTGAGIAAGQEDLIFRPFFTLRPDGTGIGLSLARQIAQSHGGSLVLESPAGSSASFLLRI</sequence>
<dbReference type="PROSITE" id="PS50109">
    <property type="entry name" value="HIS_KIN"/>
    <property type="match status" value="1"/>
</dbReference>
<dbReference type="InterPro" id="IPR003594">
    <property type="entry name" value="HATPase_dom"/>
</dbReference>
<accession>A0A6M8GXJ6</accession>
<dbReference type="Proteomes" id="UP000500767">
    <property type="component" value="Chromosome"/>
</dbReference>
<dbReference type="AlphaFoldDB" id="A0A6M8GXJ6"/>
<evidence type="ECO:0000256" key="7">
    <source>
        <dbReference type="ARBA" id="ARBA00023012"/>
    </source>
</evidence>
<dbReference type="GO" id="GO:0030295">
    <property type="term" value="F:protein kinase activator activity"/>
    <property type="evidence" value="ECO:0007669"/>
    <property type="project" value="TreeGrafter"/>
</dbReference>
<dbReference type="GO" id="GO:0005524">
    <property type="term" value="F:ATP binding"/>
    <property type="evidence" value="ECO:0007669"/>
    <property type="project" value="UniProtKB-KW"/>
</dbReference>
<dbReference type="Gene3D" id="3.30.450.20">
    <property type="entry name" value="PAS domain"/>
    <property type="match status" value="1"/>
</dbReference>
<keyword evidence="10" id="KW-1185">Reference proteome</keyword>
<dbReference type="GO" id="GO:0000156">
    <property type="term" value="F:phosphorelay response regulator activity"/>
    <property type="evidence" value="ECO:0007669"/>
    <property type="project" value="TreeGrafter"/>
</dbReference>
<dbReference type="PANTHER" id="PTHR42878">
    <property type="entry name" value="TWO-COMPONENT HISTIDINE KINASE"/>
    <property type="match status" value="1"/>
</dbReference>
<evidence type="ECO:0000256" key="1">
    <source>
        <dbReference type="ARBA" id="ARBA00000085"/>
    </source>
</evidence>